<keyword evidence="2" id="KW-0732">Signal</keyword>
<name>C1KH74_RADSI</name>
<feature type="signal peptide" evidence="2">
    <location>
        <begin position="1"/>
        <end position="21"/>
    </location>
</feature>
<evidence type="ECO:0000256" key="2">
    <source>
        <dbReference type="SAM" id="SignalP"/>
    </source>
</evidence>
<feature type="region of interest" description="Disordered" evidence="1">
    <location>
        <begin position="78"/>
        <end position="99"/>
    </location>
</feature>
<sequence length="99" mass="10902">MRSSALLSLLCLVLSCSLALCFQFSSAGRPLFRMAPKARPAEPAADVMDLGRQNNNELAELLAEMGPAYWLDAAEEPQKRAADKRGSLGPRPLRFGRRR</sequence>
<accession>C1KH74</accession>
<reference evidence="3" key="1">
    <citation type="submission" date="2009-03" db="EMBL/GenBank/DDBJ databases">
        <authorList>
            <person name="Xing L."/>
            <person name="Chen G."/>
            <person name="Mao Z."/>
        </authorList>
    </citation>
    <scope>NUCLEOTIDE SEQUENCE</scope>
</reference>
<dbReference type="PROSITE" id="PS51257">
    <property type="entry name" value="PROKAR_LIPOPROTEIN"/>
    <property type="match status" value="1"/>
</dbReference>
<feature type="chain" id="PRO_5002911324" evidence="2">
    <location>
        <begin position="22"/>
        <end position="99"/>
    </location>
</feature>
<evidence type="ECO:0000313" key="3">
    <source>
        <dbReference type="EMBL" id="ACO52388.1"/>
    </source>
</evidence>
<dbReference type="AlphaFoldDB" id="C1KH74"/>
<organism evidence="3">
    <name type="scientific">Radopholus similis</name>
    <name type="common">Burrowing nematode worm</name>
    <name type="synonym">Tylenchus similis</name>
    <dbReference type="NCBI Taxonomy" id="46012"/>
    <lineage>
        <taxon>Eukaryota</taxon>
        <taxon>Metazoa</taxon>
        <taxon>Ecdysozoa</taxon>
        <taxon>Nematoda</taxon>
        <taxon>Chromadorea</taxon>
        <taxon>Rhabditida</taxon>
        <taxon>Tylenchina</taxon>
        <taxon>Tylenchomorpha</taxon>
        <taxon>Tylenchoidea</taxon>
        <taxon>Pratylenchidae</taxon>
        <taxon>Radopholinae</taxon>
        <taxon>Radopholus</taxon>
    </lineage>
</organism>
<evidence type="ECO:0000256" key="1">
    <source>
        <dbReference type="SAM" id="MobiDB-lite"/>
    </source>
</evidence>
<dbReference type="EMBL" id="FJ830676">
    <property type="protein sequence ID" value="ACO52388.1"/>
    <property type="molecule type" value="mRNA"/>
</dbReference>
<proteinExistence type="evidence at transcript level"/>
<gene>
    <name evidence="3" type="primary">flp-21</name>
</gene>
<protein>
    <submittedName>
        <fullName evidence="3">FLP-21</fullName>
    </submittedName>
</protein>